<proteinExistence type="predicted"/>
<evidence type="ECO:0000313" key="1">
    <source>
        <dbReference type="EMBL" id="OMO97960.1"/>
    </source>
</evidence>
<name>A0A1R3JT47_COCAP</name>
<dbReference type="Proteomes" id="UP000188268">
    <property type="component" value="Unassembled WGS sequence"/>
</dbReference>
<gene>
    <name evidence="1" type="ORF">CCACVL1_04397</name>
</gene>
<keyword evidence="2" id="KW-1185">Reference proteome</keyword>
<dbReference type="Gramene" id="OMO97960">
    <property type="protein sequence ID" value="OMO97960"/>
    <property type="gene ID" value="CCACVL1_04397"/>
</dbReference>
<reference evidence="1 2" key="1">
    <citation type="submission" date="2013-09" db="EMBL/GenBank/DDBJ databases">
        <title>Corchorus capsularis genome sequencing.</title>
        <authorList>
            <person name="Alam M."/>
            <person name="Haque M.S."/>
            <person name="Islam M.S."/>
            <person name="Emdad E.M."/>
            <person name="Islam M.M."/>
            <person name="Ahmed B."/>
            <person name="Halim A."/>
            <person name="Hossen Q.M.M."/>
            <person name="Hossain M.Z."/>
            <person name="Ahmed R."/>
            <person name="Khan M.M."/>
            <person name="Islam R."/>
            <person name="Rashid M.M."/>
            <person name="Khan S.A."/>
            <person name="Rahman M.S."/>
            <person name="Alam M."/>
        </authorList>
    </citation>
    <scope>NUCLEOTIDE SEQUENCE [LARGE SCALE GENOMIC DNA]</scope>
    <source>
        <strain evidence="2">cv. CVL-1</strain>
        <tissue evidence="1">Whole seedling</tissue>
    </source>
</reference>
<comment type="caution">
    <text evidence="1">The sequence shown here is derived from an EMBL/GenBank/DDBJ whole genome shotgun (WGS) entry which is preliminary data.</text>
</comment>
<dbReference type="EMBL" id="AWWV01007162">
    <property type="protein sequence ID" value="OMO97960.1"/>
    <property type="molecule type" value="Genomic_DNA"/>
</dbReference>
<accession>A0A1R3JT47</accession>
<organism evidence="1 2">
    <name type="scientific">Corchorus capsularis</name>
    <name type="common">Jute</name>
    <dbReference type="NCBI Taxonomy" id="210143"/>
    <lineage>
        <taxon>Eukaryota</taxon>
        <taxon>Viridiplantae</taxon>
        <taxon>Streptophyta</taxon>
        <taxon>Embryophyta</taxon>
        <taxon>Tracheophyta</taxon>
        <taxon>Spermatophyta</taxon>
        <taxon>Magnoliopsida</taxon>
        <taxon>eudicotyledons</taxon>
        <taxon>Gunneridae</taxon>
        <taxon>Pentapetalae</taxon>
        <taxon>rosids</taxon>
        <taxon>malvids</taxon>
        <taxon>Malvales</taxon>
        <taxon>Malvaceae</taxon>
        <taxon>Grewioideae</taxon>
        <taxon>Apeibeae</taxon>
        <taxon>Corchorus</taxon>
    </lineage>
</organism>
<sequence>MASSSSSKAQAEKIRSVQGMLFERVTKGEYDLAVENTRQNRLLSSHM</sequence>
<dbReference type="AlphaFoldDB" id="A0A1R3JT47"/>
<evidence type="ECO:0000313" key="2">
    <source>
        <dbReference type="Proteomes" id="UP000188268"/>
    </source>
</evidence>
<protein>
    <submittedName>
        <fullName evidence="1">Exocyst complex component 2-like protein</fullName>
    </submittedName>
</protein>